<dbReference type="Proteomes" id="UP000609121">
    <property type="component" value="Unassembled WGS sequence"/>
</dbReference>
<dbReference type="AlphaFoldDB" id="A0A8J7D0M3"/>
<evidence type="ECO:0000313" key="1">
    <source>
        <dbReference type="EMBL" id="MBE3639643.1"/>
    </source>
</evidence>
<organism evidence="1 2">
    <name type="scientific">Mangrovicoccus algicola</name>
    <dbReference type="NCBI Taxonomy" id="2771008"/>
    <lineage>
        <taxon>Bacteria</taxon>
        <taxon>Pseudomonadati</taxon>
        <taxon>Pseudomonadota</taxon>
        <taxon>Alphaproteobacteria</taxon>
        <taxon>Rhodobacterales</taxon>
        <taxon>Paracoccaceae</taxon>
        <taxon>Mangrovicoccus</taxon>
    </lineage>
</organism>
<comment type="caution">
    <text evidence="1">The sequence shown here is derived from an EMBL/GenBank/DDBJ whole genome shotgun (WGS) entry which is preliminary data.</text>
</comment>
<accession>A0A8J7D0M3</accession>
<sequence>MAARPGRDFRRTVGEIRAPDHVREAAKMPPGGIRGLARHVPADAAPARFAGDMEATGRSIP</sequence>
<reference evidence="1" key="1">
    <citation type="submission" date="2020-09" db="EMBL/GenBank/DDBJ databases">
        <title>A novel bacterium of genus Mangrovicoccus, isolated from South China Sea.</title>
        <authorList>
            <person name="Huang H."/>
            <person name="Mo K."/>
            <person name="Hu Y."/>
        </authorList>
    </citation>
    <scope>NUCLEOTIDE SEQUENCE</scope>
    <source>
        <strain evidence="1">HB182678</strain>
    </source>
</reference>
<keyword evidence="2" id="KW-1185">Reference proteome</keyword>
<gene>
    <name evidence="1" type="ORF">ICN82_15690</name>
</gene>
<evidence type="ECO:0000313" key="2">
    <source>
        <dbReference type="Proteomes" id="UP000609121"/>
    </source>
</evidence>
<dbReference type="RefSeq" id="WP_193184496.1">
    <property type="nucleotide sequence ID" value="NZ_JACVXA010000053.1"/>
</dbReference>
<protein>
    <submittedName>
        <fullName evidence="1">Uncharacterized protein</fullName>
    </submittedName>
</protein>
<dbReference type="EMBL" id="JACVXA010000053">
    <property type="protein sequence ID" value="MBE3639643.1"/>
    <property type="molecule type" value="Genomic_DNA"/>
</dbReference>
<proteinExistence type="predicted"/>
<name>A0A8J7D0M3_9RHOB</name>